<keyword evidence="3" id="KW-1185">Reference proteome</keyword>
<dbReference type="AlphaFoldDB" id="G7JI61"/>
<dbReference type="EMBL" id="CM001220">
    <property type="protein sequence ID" value="AES86627.1"/>
    <property type="molecule type" value="Genomic_DNA"/>
</dbReference>
<proteinExistence type="predicted"/>
<reference evidence="1 3" key="2">
    <citation type="journal article" date="2014" name="BMC Genomics">
        <title>An improved genome release (version Mt4.0) for the model legume Medicago truncatula.</title>
        <authorList>
            <person name="Tang H."/>
            <person name="Krishnakumar V."/>
            <person name="Bidwell S."/>
            <person name="Rosen B."/>
            <person name="Chan A."/>
            <person name="Zhou S."/>
            <person name="Gentzbittel L."/>
            <person name="Childs K.L."/>
            <person name="Yandell M."/>
            <person name="Gundlach H."/>
            <person name="Mayer K.F."/>
            <person name="Schwartz D.C."/>
            <person name="Town C.D."/>
        </authorList>
    </citation>
    <scope>GENOME REANNOTATION</scope>
    <source>
        <strain evidence="2 3">cv. Jemalong A17</strain>
    </source>
</reference>
<evidence type="ECO:0000313" key="3">
    <source>
        <dbReference type="Proteomes" id="UP000002051"/>
    </source>
</evidence>
<dbReference type="Gene3D" id="3.80.10.10">
    <property type="entry name" value="Ribonuclease Inhibitor"/>
    <property type="match status" value="1"/>
</dbReference>
<gene>
    <name evidence="1" type="ordered locus">MTR_4g010760</name>
</gene>
<sequence length="105" mass="12423">MKKLTSLNCSKVNYIDKNHLFLIADCFPLLEELTLTESGLHYPQITRKDDFDDQLLELPKLRKIYLYGKLMVRQSIIDLCKNCNLLQQVKVIDYHSWTRAVLMDF</sequence>
<dbReference type="SUPFAM" id="SSF52047">
    <property type="entry name" value="RNI-like"/>
    <property type="match status" value="1"/>
</dbReference>
<accession>G7JI61</accession>
<dbReference type="InterPro" id="IPR032675">
    <property type="entry name" value="LRR_dom_sf"/>
</dbReference>
<dbReference type="HOGENOM" id="CLU_2240576_0_0_1"/>
<dbReference type="PaxDb" id="3880-AES86627"/>
<reference evidence="1 3" key="1">
    <citation type="journal article" date="2011" name="Nature">
        <title>The Medicago genome provides insight into the evolution of rhizobial symbioses.</title>
        <authorList>
            <person name="Young N.D."/>
            <person name="Debelle F."/>
            <person name="Oldroyd G.E."/>
            <person name="Geurts R."/>
            <person name="Cannon S.B."/>
            <person name="Udvardi M.K."/>
            <person name="Benedito V.A."/>
            <person name="Mayer K.F."/>
            <person name="Gouzy J."/>
            <person name="Schoof H."/>
            <person name="Van de Peer Y."/>
            <person name="Proost S."/>
            <person name="Cook D.R."/>
            <person name="Meyers B.C."/>
            <person name="Spannagl M."/>
            <person name="Cheung F."/>
            <person name="De Mita S."/>
            <person name="Krishnakumar V."/>
            <person name="Gundlach H."/>
            <person name="Zhou S."/>
            <person name="Mudge J."/>
            <person name="Bharti A.K."/>
            <person name="Murray J.D."/>
            <person name="Naoumkina M.A."/>
            <person name="Rosen B."/>
            <person name="Silverstein K.A."/>
            <person name="Tang H."/>
            <person name="Rombauts S."/>
            <person name="Zhao P.X."/>
            <person name="Zhou P."/>
            <person name="Barbe V."/>
            <person name="Bardou P."/>
            <person name="Bechner M."/>
            <person name="Bellec A."/>
            <person name="Berger A."/>
            <person name="Berges H."/>
            <person name="Bidwell S."/>
            <person name="Bisseling T."/>
            <person name="Choisne N."/>
            <person name="Couloux A."/>
            <person name="Denny R."/>
            <person name="Deshpande S."/>
            <person name="Dai X."/>
            <person name="Doyle J.J."/>
            <person name="Dudez A.M."/>
            <person name="Farmer A.D."/>
            <person name="Fouteau S."/>
            <person name="Franken C."/>
            <person name="Gibelin C."/>
            <person name="Gish J."/>
            <person name="Goldstein S."/>
            <person name="Gonzalez A.J."/>
            <person name="Green P.J."/>
            <person name="Hallab A."/>
            <person name="Hartog M."/>
            <person name="Hua A."/>
            <person name="Humphray S.J."/>
            <person name="Jeong D.H."/>
            <person name="Jing Y."/>
            <person name="Jocker A."/>
            <person name="Kenton S.M."/>
            <person name="Kim D.J."/>
            <person name="Klee K."/>
            <person name="Lai H."/>
            <person name="Lang C."/>
            <person name="Lin S."/>
            <person name="Macmil S.L."/>
            <person name="Magdelenat G."/>
            <person name="Matthews L."/>
            <person name="McCorrison J."/>
            <person name="Monaghan E.L."/>
            <person name="Mun J.H."/>
            <person name="Najar F.Z."/>
            <person name="Nicholson C."/>
            <person name="Noirot C."/>
            <person name="O'Bleness M."/>
            <person name="Paule C.R."/>
            <person name="Poulain J."/>
            <person name="Prion F."/>
            <person name="Qin B."/>
            <person name="Qu C."/>
            <person name="Retzel E.F."/>
            <person name="Riddle C."/>
            <person name="Sallet E."/>
            <person name="Samain S."/>
            <person name="Samson N."/>
            <person name="Sanders I."/>
            <person name="Saurat O."/>
            <person name="Scarpelli C."/>
            <person name="Schiex T."/>
            <person name="Segurens B."/>
            <person name="Severin A.J."/>
            <person name="Sherrier D.J."/>
            <person name="Shi R."/>
            <person name="Sims S."/>
            <person name="Singer S.R."/>
            <person name="Sinharoy S."/>
            <person name="Sterck L."/>
            <person name="Viollet A."/>
            <person name="Wang B.B."/>
            <person name="Wang K."/>
            <person name="Wang M."/>
            <person name="Wang X."/>
            <person name="Warfsmann J."/>
            <person name="Weissenbach J."/>
            <person name="White D.D."/>
            <person name="White J.D."/>
            <person name="Wiley G.B."/>
            <person name="Wincker P."/>
            <person name="Xing Y."/>
            <person name="Yang L."/>
            <person name="Yao Z."/>
            <person name="Ying F."/>
            <person name="Zhai J."/>
            <person name="Zhou L."/>
            <person name="Zuber A."/>
            <person name="Denarie J."/>
            <person name="Dixon R.A."/>
            <person name="May G.D."/>
            <person name="Schwartz D.C."/>
            <person name="Rogers J."/>
            <person name="Quetier F."/>
            <person name="Town C.D."/>
            <person name="Roe B.A."/>
        </authorList>
    </citation>
    <scope>NUCLEOTIDE SEQUENCE [LARGE SCALE GENOMIC DNA]</scope>
    <source>
        <strain evidence="1">A17</strain>
        <strain evidence="2 3">cv. Jemalong A17</strain>
    </source>
</reference>
<protein>
    <submittedName>
        <fullName evidence="1 2">Uncharacterized protein</fullName>
    </submittedName>
</protein>
<name>G7JI61_MEDTR</name>
<reference evidence="2" key="3">
    <citation type="submission" date="2015-04" db="UniProtKB">
        <authorList>
            <consortium name="EnsemblPlants"/>
        </authorList>
    </citation>
    <scope>IDENTIFICATION</scope>
    <source>
        <strain evidence="2">cv. Jemalong A17</strain>
    </source>
</reference>
<evidence type="ECO:0000313" key="1">
    <source>
        <dbReference type="EMBL" id="AES86627.1"/>
    </source>
</evidence>
<organism evidence="1 3">
    <name type="scientific">Medicago truncatula</name>
    <name type="common">Barrel medic</name>
    <name type="synonym">Medicago tribuloides</name>
    <dbReference type="NCBI Taxonomy" id="3880"/>
    <lineage>
        <taxon>Eukaryota</taxon>
        <taxon>Viridiplantae</taxon>
        <taxon>Streptophyta</taxon>
        <taxon>Embryophyta</taxon>
        <taxon>Tracheophyta</taxon>
        <taxon>Spermatophyta</taxon>
        <taxon>Magnoliopsida</taxon>
        <taxon>eudicotyledons</taxon>
        <taxon>Gunneridae</taxon>
        <taxon>Pentapetalae</taxon>
        <taxon>rosids</taxon>
        <taxon>fabids</taxon>
        <taxon>Fabales</taxon>
        <taxon>Fabaceae</taxon>
        <taxon>Papilionoideae</taxon>
        <taxon>50 kb inversion clade</taxon>
        <taxon>NPAAA clade</taxon>
        <taxon>Hologalegina</taxon>
        <taxon>IRL clade</taxon>
        <taxon>Trifolieae</taxon>
        <taxon>Medicago</taxon>
    </lineage>
</organism>
<evidence type="ECO:0000313" key="2">
    <source>
        <dbReference type="EnsemblPlants" id="AES86627"/>
    </source>
</evidence>
<dbReference type="EnsemblPlants" id="AES86627">
    <property type="protein sequence ID" value="AES86627"/>
    <property type="gene ID" value="MTR_4g010760"/>
</dbReference>
<dbReference type="Proteomes" id="UP000002051">
    <property type="component" value="Chromosome 4"/>
</dbReference>